<dbReference type="AlphaFoldDB" id="A0A1E3R3G9"/>
<sequence length="680" mass="71734">MPIRAAVDIGGTFTDVVAFDDETGQMILGKSLSTPRDLIEGIVEAVGTAGVAVTDIGHLVHGSTIVVNALIERHGARTALVTTAGFRDVYEIGRINRPDAFNLSFTKHRPLVTRDMIFEVAERLLADGTVTTPLDEQGVRAVARELAGRDIEAVAVILLHAYRNPVHEQRVGEILREELPGRYVTLSHEITREYREYERTSTVAANAFVGPLVSDYLGRMADRIQVPLAIMQSNGGVSDVSTAARQCVQMLESGPAGGVVGTIALCEALGYRDAIAFDMGGTTAKSAVIRDLTFPLASDYYLGGYLTGLPIRIPCLDIVEVGTGGGSVAWLDTAGGIHVGPRSAGADPGPACYGRGGTHPTITDAAVVLGHLSPDGNLAGGLHLDGDAARRAMQDLAAELDMDAVRTAAGVIAIGAAAMANSVRAVTTERGLDPRDFALVAYGGNGPLHVSLVARELSIGRVVIPPVPAVFSALGMLMADARRDVVQTGVQTLEPGMAEHLDAMCSELEATCERELLMNDVGFTDVEFVRAADMRYVGQEHTVTVTLPAFDAGAASVAQLKKDFDTVHQQRYSHSAPDEPAQIVSLRVSAIGRLTKPDLAKIAEGSDAPPPEAGTGHREVIFDPVDGAVSTRVYTRAKLLAGNRIEGPAVIEEPTTTTLLRPGDTLEVDGFGNLLIEIGG</sequence>
<dbReference type="EMBL" id="MIGZ01000279">
    <property type="protein sequence ID" value="ODQ84470.1"/>
    <property type="molecule type" value="Genomic_DNA"/>
</dbReference>
<proteinExistence type="predicted"/>
<dbReference type="GO" id="GO:0017168">
    <property type="term" value="F:5-oxoprolinase (ATP-hydrolyzing) activity"/>
    <property type="evidence" value="ECO:0007669"/>
    <property type="project" value="TreeGrafter"/>
</dbReference>
<accession>A0A1E3R3G9</accession>
<feature type="domain" description="Acetophenone carboxylase-like C-terminal" evidence="3">
    <location>
        <begin position="497"/>
        <end position="671"/>
    </location>
</feature>
<dbReference type="InterPro" id="IPR008040">
    <property type="entry name" value="Hydant_A_N"/>
</dbReference>
<reference evidence="5" key="1">
    <citation type="submission" date="2016-09" db="EMBL/GenBank/DDBJ databases">
        <authorList>
            <person name="Greninger A.L."/>
            <person name="Jerome K.R."/>
            <person name="Mcnair B."/>
            <person name="Wallis C."/>
            <person name="Fang F."/>
        </authorList>
    </citation>
    <scope>NUCLEOTIDE SEQUENCE [LARGE SCALE GENOMIC DNA]</scope>
    <source>
        <strain evidence="5">M7</strain>
    </source>
</reference>
<dbReference type="PANTHER" id="PTHR11365">
    <property type="entry name" value="5-OXOPROLINASE RELATED"/>
    <property type="match status" value="1"/>
</dbReference>
<dbReference type="Pfam" id="PF01968">
    <property type="entry name" value="Hydantoinase_A"/>
    <property type="match status" value="1"/>
</dbReference>
<dbReference type="InterPro" id="IPR049517">
    <property type="entry name" value="ACX-like_C"/>
</dbReference>
<gene>
    <name evidence="4" type="ORF">BHQ17_27195</name>
</gene>
<dbReference type="GO" id="GO:0005829">
    <property type="term" value="C:cytosol"/>
    <property type="evidence" value="ECO:0007669"/>
    <property type="project" value="TreeGrafter"/>
</dbReference>
<organism evidence="4 5">
    <name type="scientific">Mycolicibacterium holsaticum</name>
    <dbReference type="NCBI Taxonomy" id="152142"/>
    <lineage>
        <taxon>Bacteria</taxon>
        <taxon>Bacillati</taxon>
        <taxon>Actinomycetota</taxon>
        <taxon>Actinomycetes</taxon>
        <taxon>Mycobacteriales</taxon>
        <taxon>Mycobacteriaceae</taxon>
        <taxon>Mycolicibacterium</taxon>
    </lineage>
</organism>
<dbReference type="Pfam" id="PF19278">
    <property type="entry name" value="Hydant_A_C"/>
    <property type="match status" value="1"/>
</dbReference>
<comment type="caution">
    <text evidence="4">The sequence shown here is derived from an EMBL/GenBank/DDBJ whole genome shotgun (WGS) entry which is preliminary data.</text>
</comment>
<dbReference type="InterPro" id="IPR002821">
    <property type="entry name" value="Hydantoinase_A"/>
</dbReference>
<dbReference type="GO" id="GO:0006749">
    <property type="term" value="P:glutathione metabolic process"/>
    <property type="evidence" value="ECO:0007669"/>
    <property type="project" value="TreeGrafter"/>
</dbReference>
<dbReference type="Proteomes" id="UP000094243">
    <property type="component" value="Unassembled WGS sequence"/>
</dbReference>
<dbReference type="RefSeq" id="WP_069408102.1">
    <property type="nucleotide sequence ID" value="NZ_MIGZ01000279.1"/>
</dbReference>
<keyword evidence="5" id="KW-1185">Reference proteome</keyword>
<dbReference type="PANTHER" id="PTHR11365:SF23">
    <property type="entry name" value="HYPOTHETICAL 5-OXOPROLINASE (EUROFUNG)-RELATED"/>
    <property type="match status" value="1"/>
</dbReference>
<feature type="domain" description="Hydantoinase/oxoprolinase N-terminal" evidence="2">
    <location>
        <begin position="6"/>
        <end position="178"/>
    </location>
</feature>
<protein>
    <recommendedName>
        <fullName evidence="6">5-oxoprolinase</fullName>
    </recommendedName>
</protein>
<dbReference type="OrthoDB" id="9768323at2"/>
<evidence type="ECO:0000313" key="4">
    <source>
        <dbReference type="EMBL" id="ODQ84470.1"/>
    </source>
</evidence>
<evidence type="ECO:0000259" key="2">
    <source>
        <dbReference type="Pfam" id="PF05378"/>
    </source>
</evidence>
<evidence type="ECO:0000313" key="5">
    <source>
        <dbReference type="Proteomes" id="UP000094243"/>
    </source>
</evidence>
<evidence type="ECO:0000259" key="3">
    <source>
        <dbReference type="Pfam" id="PF19278"/>
    </source>
</evidence>
<name>A0A1E3R3G9_9MYCO</name>
<evidence type="ECO:0008006" key="6">
    <source>
        <dbReference type="Google" id="ProtNLM"/>
    </source>
</evidence>
<feature type="domain" description="Hydantoinase A/oxoprolinase" evidence="1">
    <location>
        <begin position="199"/>
        <end position="484"/>
    </location>
</feature>
<evidence type="ECO:0000259" key="1">
    <source>
        <dbReference type="Pfam" id="PF01968"/>
    </source>
</evidence>
<dbReference type="InterPro" id="IPR045079">
    <property type="entry name" value="Oxoprolinase-like"/>
</dbReference>
<dbReference type="Pfam" id="PF05378">
    <property type="entry name" value="Hydant_A_N"/>
    <property type="match status" value="1"/>
</dbReference>